<accession>A0AC35TV03</accession>
<evidence type="ECO:0000313" key="2">
    <source>
        <dbReference type="WBParaSite" id="RSKR_0000463000.1"/>
    </source>
</evidence>
<name>A0AC35TV03_9BILA</name>
<protein>
    <submittedName>
        <fullName evidence="2">Transposase</fullName>
    </submittedName>
</protein>
<evidence type="ECO:0000313" key="1">
    <source>
        <dbReference type="Proteomes" id="UP000095286"/>
    </source>
</evidence>
<sequence length="73" mass="8412">MSLNVSVRKPLKKRGRKDYVPEIRGADQTIELRRKTHARDVAFDEPFEGTSYMIIDEEGYGQKVITLVNQVCN</sequence>
<organism evidence="1 2">
    <name type="scientific">Rhabditophanes sp. KR3021</name>
    <dbReference type="NCBI Taxonomy" id="114890"/>
    <lineage>
        <taxon>Eukaryota</taxon>
        <taxon>Metazoa</taxon>
        <taxon>Ecdysozoa</taxon>
        <taxon>Nematoda</taxon>
        <taxon>Chromadorea</taxon>
        <taxon>Rhabditida</taxon>
        <taxon>Tylenchina</taxon>
        <taxon>Panagrolaimomorpha</taxon>
        <taxon>Strongyloidoidea</taxon>
        <taxon>Alloionematidae</taxon>
        <taxon>Rhabditophanes</taxon>
    </lineage>
</organism>
<reference evidence="2" key="1">
    <citation type="submission" date="2016-11" db="UniProtKB">
        <authorList>
            <consortium name="WormBaseParasite"/>
        </authorList>
    </citation>
    <scope>IDENTIFICATION</scope>
    <source>
        <strain evidence="2">KR3021</strain>
    </source>
</reference>
<proteinExistence type="predicted"/>
<dbReference type="Proteomes" id="UP000095286">
    <property type="component" value="Unplaced"/>
</dbReference>
<dbReference type="WBParaSite" id="RSKR_0000463000.1">
    <property type="protein sequence ID" value="RSKR_0000463000.1"/>
    <property type="gene ID" value="RSKR_0000463000"/>
</dbReference>